<proteinExistence type="predicted"/>
<dbReference type="EMBL" id="BLKU01000005">
    <property type="protein sequence ID" value="GFG66185.1"/>
    <property type="molecule type" value="Genomic_DNA"/>
</dbReference>
<gene>
    <name evidence="4" type="ORF">I2456_25250</name>
    <name evidence="3" type="ORF">MKUB_36750</name>
</gene>
<dbReference type="KEGG" id="mku:I2456_25250"/>
<evidence type="ECO:0000313" key="6">
    <source>
        <dbReference type="Proteomes" id="UP000663583"/>
    </source>
</evidence>
<keyword evidence="5" id="KW-1185">Reference proteome</keyword>
<feature type="transmembrane region" description="Helical" evidence="1">
    <location>
        <begin position="53"/>
        <end position="75"/>
    </location>
</feature>
<name>A0AAX1J7V9_9MYCO</name>
<evidence type="ECO:0000313" key="5">
    <source>
        <dbReference type="Proteomes" id="UP000465306"/>
    </source>
</evidence>
<evidence type="ECO:0000256" key="1">
    <source>
        <dbReference type="SAM" id="Phobius"/>
    </source>
</evidence>
<accession>A0AAX1J7V9</accession>
<dbReference type="Pfam" id="PF10708">
    <property type="entry name" value="DUF2510"/>
    <property type="match status" value="1"/>
</dbReference>
<dbReference type="EMBL" id="CP065047">
    <property type="protein sequence ID" value="QPI37536.1"/>
    <property type="molecule type" value="Genomic_DNA"/>
</dbReference>
<organism evidence="4 6">
    <name type="scientific">Mycobacterium kubicae</name>
    <dbReference type="NCBI Taxonomy" id="120959"/>
    <lineage>
        <taxon>Bacteria</taxon>
        <taxon>Bacillati</taxon>
        <taxon>Actinomycetota</taxon>
        <taxon>Actinomycetes</taxon>
        <taxon>Mycobacteriales</taxon>
        <taxon>Mycobacteriaceae</taxon>
        <taxon>Mycobacterium</taxon>
        <taxon>Mycobacterium simiae complex</taxon>
    </lineage>
</organism>
<keyword evidence="1" id="KW-0812">Transmembrane</keyword>
<sequence length="243" mass="26404">MTVPTSPPAGWYADPDGSAGQRYWDGGQWTSHRRTGVGRHAGSWRQRWVQVPAVLRLVIPIALALTVIGVGFAIWTKPTLDSWARLPKRLTCQTQDGPKPPPNITVSSVDVRHPRGGVLELVVRFAQPLPPSPTGTRATGFVGYILNYSIANNGTKFVELGPEQDTDDLAINGTLVGNSGEASMRPDRDTNARRTAPDTVQIFLELNRLGVPEQAVNPQLTLNAQFNTPSTTTVRYAAQTCRG</sequence>
<reference evidence="4" key="3">
    <citation type="submission" date="2020-11" db="EMBL/GenBank/DDBJ databases">
        <title>Intraspecies plasmid and genomic variation of Mycobacterium kubicae revealed by the complete genome sequences of two clinical isolates.</title>
        <authorList>
            <person name="Hendrix J.R."/>
            <person name="Epperson L.E."/>
            <person name="Honda J.R."/>
            <person name="Strong M."/>
        </authorList>
    </citation>
    <scope>NUCLEOTIDE SEQUENCE</scope>
    <source>
        <strain evidence="4">JCM 13573</strain>
    </source>
</reference>
<reference evidence="3 5" key="1">
    <citation type="journal article" date="2019" name="Emerg. Microbes Infect.">
        <title>Comprehensive subspecies identification of 175 nontuberculous mycobacteria species based on 7547 genomic profiles.</title>
        <authorList>
            <person name="Matsumoto Y."/>
            <person name="Kinjo T."/>
            <person name="Motooka D."/>
            <person name="Nabeya D."/>
            <person name="Jung N."/>
            <person name="Uechi K."/>
            <person name="Horii T."/>
            <person name="Iida T."/>
            <person name="Fujita J."/>
            <person name="Nakamura S."/>
        </authorList>
    </citation>
    <scope>NUCLEOTIDE SEQUENCE [LARGE SCALE GENOMIC DNA]</scope>
    <source>
        <strain evidence="3 5">JCM 13573</strain>
    </source>
</reference>
<evidence type="ECO:0000313" key="4">
    <source>
        <dbReference type="EMBL" id="QPI37536.1"/>
    </source>
</evidence>
<keyword evidence="1" id="KW-0472">Membrane</keyword>
<dbReference type="AlphaFoldDB" id="A0AAX1J7V9"/>
<dbReference type="InterPro" id="IPR018929">
    <property type="entry name" value="DUF2510"/>
</dbReference>
<protein>
    <submittedName>
        <fullName evidence="4">DUF2510 domain-containing protein</fullName>
    </submittedName>
    <submittedName>
        <fullName evidence="3">Membrane protein</fullName>
    </submittedName>
</protein>
<keyword evidence="1" id="KW-1133">Transmembrane helix</keyword>
<dbReference type="Proteomes" id="UP000465306">
    <property type="component" value="Unassembled WGS sequence"/>
</dbReference>
<feature type="domain" description="DUF2510" evidence="2">
    <location>
        <begin position="9"/>
        <end position="35"/>
    </location>
</feature>
<evidence type="ECO:0000259" key="2">
    <source>
        <dbReference type="Pfam" id="PF10708"/>
    </source>
</evidence>
<reference evidence="3" key="2">
    <citation type="submission" date="2020-02" db="EMBL/GenBank/DDBJ databases">
        <authorList>
            <person name="Matsumoto Y."/>
            <person name="Kinjo T."/>
            <person name="Motooka D."/>
            <person name="Nabeya D."/>
            <person name="Jung N."/>
            <person name="Uechi K."/>
            <person name="Horii T."/>
            <person name="Iida T."/>
            <person name="Fujita J."/>
            <person name="Nakamura S."/>
        </authorList>
    </citation>
    <scope>NUCLEOTIDE SEQUENCE</scope>
    <source>
        <strain evidence="3">JCM 13573</strain>
    </source>
</reference>
<evidence type="ECO:0000313" key="3">
    <source>
        <dbReference type="EMBL" id="GFG66185.1"/>
    </source>
</evidence>
<dbReference type="Proteomes" id="UP000663583">
    <property type="component" value="Chromosome"/>
</dbReference>